<dbReference type="InterPro" id="IPR011335">
    <property type="entry name" value="Restrct_endonuc-II-like"/>
</dbReference>
<dbReference type="Pfam" id="PF05685">
    <property type="entry name" value="Uma2"/>
    <property type="match status" value="1"/>
</dbReference>
<organism evidence="2 3">
    <name type="scientific">Chamaesiphon polymorphus CCALA 037</name>
    <dbReference type="NCBI Taxonomy" id="2107692"/>
    <lineage>
        <taxon>Bacteria</taxon>
        <taxon>Bacillati</taxon>
        <taxon>Cyanobacteriota</taxon>
        <taxon>Cyanophyceae</taxon>
        <taxon>Gomontiellales</taxon>
        <taxon>Chamaesiphonaceae</taxon>
        <taxon>Chamaesiphon</taxon>
    </lineage>
</organism>
<proteinExistence type="predicted"/>
<dbReference type="InterPro" id="IPR008538">
    <property type="entry name" value="Uma2"/>
</dbReference>
<name>A0A2T1GM28_9CYAN</name>
<evidence type="ECO:0000313" key="2">
    <source>
        <dbReference type="EMBL" id="PSB58947.1"/>
    </source>
</evidence>
<dbReference type="InterPro" id="IPR012296">
    <property type="entry name" value="Nuclease_put_TT1808"/>
</dbReference>
<reference evidence="2 3" key="1">
    <citation type="submission" date="2018-03" db="EMBL/GenBank/DDBJ databases">
        <title>The ancient ancestry and fast evolution of plastids.</title>
        <authorList>
            <person name="Moore K.R."/>
            <person name="Magnabosco C."/>
            <person name="Momper L."/>
            <person name="Gold D.A."/>
            <person name="Bosak T."/>
            <person name="Fournier G.P."/>
        </authorList>
    </citation>
    <scope>NUCLEOTIDE SEQUENCE [LARGE SCALE GENOMIC DNA]</scope>
    <source>
        <strain evidence="2 3">CCALA 037</strain>
    </source>
</reference>
<sequence>MTIATYKWTIDRYHQAIDSGIFDGQNLELLRGDLILMPPEGEPHVYFSDRTAQILRALLLGQAQVREGRPVTLPNGSEPQPDLAIVQPLDTVYLEHHPYPENIFWLIEYSYSTLNYDLGDKQIVYAQSEIPEYWVVNLQDLQLTVFQDPSPSGYRTVTNLQDGTISPLAFPSISIEVRRLFEVNRSS</sequence>
<dbReference type="Proteomes" id="UP000238937">
    <property type="component" value="Unassembled WGS sequence"/>
</dbReference>
<dbReference type="PANTHER" id="PTHR35400:SF1">
    <property type="entry name" value="SLR1083 PROTEIN"/>
    <property type="match status" value="1"/>
</dbReference>
<dbReference type="RefSeq" id="WP_106300157.1">
    <property type="nucleotide sequence ID" value="NZ_PVWO01000019.1"/>
</dbReference>
<dbReference type="EMBL" id="PVWO01000019">
    <property type="protein sequence ID" value="PSB58947.1"/>
    <property type="molecule type" value="Genomic_DNA"/>
</dbReference>
<protein>
    <recommendedName>
        <fullName evidence="1">Putative restriction endonuclease domain-containing protein</fullName>
    </recommendedName>
</protein>
<dbReference type="CDD" id="cd06260">
    <property type="entry name" value="DUF820-like"/>
    <property type="match status" value="1"/>
</dbReference>
<evidence type="ECO:0000259" key="1">
    <source>
        <dbReference type="Pfam" id="PF05685"/>
    </source>
</evidence>
<dbReference type="PANTHER" id="PTHR35400">
    <property type="entry name" value="SLR1083 PROTEIN"/>
    <property type="match status" value="1"/>
</dbReference>
<dbReference type="SUPFAM" id="SSF52980">
    <property type="entry name" value="Restriction endonuclease-like"/>
    <property type="match status" value="1"/>
</dbReference>
<keyword evidence="3" id="KW-1185">Reference proteome</keyword>
<dbReference type="AlphaFoldDB" id="A0A2T1GM28"/>
<comment type="caution">
    <text evidence="2">The sequence shown here is derived from an EMBL/GenBank/DDBJ whole genome shotgun (WGS) entry which is preliminary data.</text>
</comment>
<evidence type="ECO:0000313" key="3">
    <source>
        <dbReference type="Proteomes" id="UP000238937"/>
    </source>
</evidence>
<dbReference type="OrthoDB" id="509866at2"/>
<gene>
    <name evidence="2" type="ORF">C7B77_02880</name>
</gene>
<accession>A0A2T1GM28</accession>
<feature type="domain" description="Putative restriction endonuclease" evidence="1">
    <location>
        <begin position="16"/>
        <end position="177"/>
    </location>
</feature>
<dbReference type="Gene3D" id="3.90.1570.10">
    <property type="entry name" value="tt1808, chain A"/>
    <property type="match status" value="1"/>
</dbReference>